<comment type="caution">
    <text evidence="1">The sequence shown here is derived from an EMBL/GenBank/DDBJ whole genome shotgun (WGS) entry which is preliminary data.</text>
</comment>
<evidence type="ECO:0000313" key="1">
    <source>
        <dbReference type="EMBL" id="GIY18298.1"/>
    </source>
</evidence>
<name>A0AAV4R8M0_CAEEX</name>
<dbReference type="EMBL" id="BPLR01007602">
    <property type="protein sequence ID" value="GIY18298.1"/>
    <property type="molecule type" value="Genomic_DNA"/>
</dbReference>
<keyword evidence="2" id="KW-1185">Reference proteome</keyword>
<organism evidence="1 2">
    <name type="scientific">Caerostris extrusa</name>
    <name type="common">Bark spider</name>
    <name type="synonym">Caerostris bankana</name>
    <dbReference type="NCBI Taxonomy" id="172846"/>
    <lineage>
        <taxon>Eukaryota</taxon>
        <taxon>Metazoa</taxon>
        <taxon>Ecdysozoa</taxon>
        <taxon>Arthropoda</taxon>
        <taxon>Chelicerata</taxon>
        <taxon>Arachnida</taxon>
        <taxon>Araneae</taxon>
        <taxon>Araneomorphae</taxon>
        <taxon>Entelegynae</taxon>
        <taxon>Araneoidea</taxon>
        <taxon>Araneidae</taxon>
        <taxon>Caerostris</taxon>
    </lineage>
</organism>
<sequence>MLLSSFRRPDVYLAIPVGRIAEVAISGISRNIFLFIGVVDVGMKLIWKNKHAIRFRSEIGCLFREVHVWQYLTSGLFPDNASLYKRRPHQKTEEPLNQEPCSQSLLFPAIQIEGFVIQHAVPPASMK</sequence>
<proteinExistence type="predicted"/>
<protein>
    <submittedName>
        <fullName evidence="1">Uncharacterized protein</fullName>
    </submittedName>
</protein>
<gene>
    <name evidence="1" type="ORF">CEXT_108111</name>
</gene>
<evidence type="ECO:0000313" key="2">
    <source>
        <dbReference type="Proteomes" id="UP001054945"/>
    </source>
</evidence>
<reference evidence="1 2" key="1">
    <citation type="submission" date="2021-06" db="EMBL/GenBank/DDBJ databases">
        <title>Caerostris extrusa draft genome.</title>
        <authorList>
            <person name="Kono N."/>
            <person name="Arakawa K."/>
        </authorList>
    </citation>
    <scope>NUCLEOTIDE SEQUENCE [LARGE SCALE GENOMIC DNA]</scope>
</reference>
<dbReference type="Proteomes" id="UP001054945">
    <property type="component" value="Unassembled WGS sequence"/>
</dbReference>
<accession>A0AAV4R8M0</accession>
<dbReference type="AlphaFoldDB" id="A0AAV4R8M0"/>